<dbReference type="HOGENOM" id="CLU_3240822_0_0_0"/>
<dbReference type="Proteomes" id="UP000000447">
    <property type="component" value="Chromosome"/>
</dbReference>
<protein>
    <submittedName>
        <fullName evidence="2">Uncharacterized protein</fullName>
    </submittedName>
</protein>
<dbReference type="AlphaFoldDB" id="B9KY54"/>
<organism evidence="2 3">
    <name type="scientific">Thermomicrobium roseum (strain ATCC 27502 / DSM 5159 / P-2)</name>
    <dbReference type="NCBI Taxonomy" id="309801"/>
    <lineage>
        <taxon>Bacteria</taxon>
        <taxon>Pseudomonadati</taxon>
        <taxon>Thermomicrobiota</taxon>
        <taxon>Thermomicrobia</taxon>
        <taxon>Thermomicrobiales</taxon>
        <taxon>Thermomicrobiaceae</taxon>
        <taxon>Thermomicrobium</taxon>
    </lineage>
</organism>
<reference evidence="2 3" key="1">
    <citation type="journal article" date="2009" name="PLoS ONE">
        <title>Complete genome sequence of the aerobic CO-oxidizing thermophile Thermomicrobium roseum.</title>
        <authorList>
            <person name="Wu D."/>
            <person name="Raymond J."/>
            <person name="Wu M."/>
            <person name="Chatterji S."/>
            <person name="Ren Q."/>
            <person name="Graham J.E."/>
            <person name="Bryant D.A."/>
            <person name="Robb F."/>
            <person name="Colman A."/>
            <person name="Tallon L.J."/>
            <person name="Badger J.H."/>
            <person name="Madupu R."/>
            <person name="Ward N.L."/>
            <person name="Eisen J.A."/>
        </authorList>
    </citation>
    <scope>NUCLEOTIDE SEQUENCE [LARGE SCALE GENOMIC DNA]</scope>
    <source>
        <strain evidence="3">ATCC 27502 / DSM 5159 / P-2</strain>
    </source>
</reference>
<dbReference type="KEGG" id="tro:trd_0397"/>
<sequence>MVEELRCGAVPALALPRSGSEGWSTERRPLSAPAHPWHPLRRA</sequence>
<evidence type="ECO:0000256" key="1">
    <source>
        <dbReference type="SAM" id="MobiDB-lite"/>
    </source>
</evidence>
<gene>
    <name evidence="2" type="ordered locus">trd_0397</name>
</gene>
<accession>B9KY54</accession>
<dbReference type="EMBL" id="CP001275">
    <property type="protein sequence ID" value="ACM05965.1"/>
    <property type="molecule type" value="Genomic_DNA"/>
</dbReference>
<dbReference type="STRING" id="309801.trd_0397"/>
<evidence type="ECO:0000313" key="3">
    <source>
        <dbReference type="Proteomes" id="UP000000447"/>
    </source>
</evidence>
<proteinExistence type="predicted"/>
<evidence type="ECO:0000313" key="2">
    <source>
        <dbReference type="EMBL" id="ACM05965.1"/>
    </source>
</evidence>
<feature type="region of interest" description="Disordered" evidence="1">
    <location>
        <begin position="15"/>
        <end position="43"/>
    </location>
</feature>
<keyword evidence="3" id="KW-1185">Reference proteome</keyword>
<name>B9KY54_THERP</name>